<dbReference type="GO" id="GO:0005524">
    <property type="term" value="F:ATP binding"/>
    <property type="evidence" value="ECO:0007669"/>
    <property type="project" value="UniProtKB-UniRule"/>
</dbReference>
<keyword evidence="1" id="KW-0067">ATP-binding</keyword>
<accession>A0A0M3JAF8</accession>
<name>A0A0M3JAF8_ANISI</name>
<dbReference type="AlphaFoldDB" id="A0A0M3JAF8"/>
<reference evidence="2" key="1">
    <citation type="submission" date="2017-02" db="UniProtKB">
        <authorList>
            <consortium name="WormBaseParasite"/>
        </authorList>
    </citation>
    <scope>IDENTIFICATION</scope>
</reference>
<dbReference type="WBParaSite" id="ASIM_0000457801-mRNA-1">
    <property type="protein sequence ID" value="ASIM_0000457801-mRNA-1"/>
    <property type="gene ID" value="ASIM_0000457801"/>
</dbReference>
<proteinExistence type="predicted"/>
<dbReference type="InterPro" id="IPR017441">
    <property type="entry name" value="Protein_kinase_ATP_BS"/>
</dbReference>
<evidence type="ECO:0000256" key="1">
    <source>
        <dbReference type="PROSITE-ProRule" id="PRU10141"/>
    </source>
</evidence>
<keyword evidence="1" id="KW-0547">Nucleotide-binding</keyword>
<dbReference type="InterPro" id="IPR011009">
    <property type="entry name" value="Kinase-like_dom_sf"/>
</dbReference>
<organism evidence="2">
    <name type="scientific">Anisakis simplex</name>
    <name type="common">Herring worm</name>
    <dbReference type="NCBI Taxonomy" id="6269"/>
    <lineage>
        <taxon>Eukaryota</taxon>
        <taxon>Metazoa</taxon>
        <taxon>Ecdysozoa</taxon>
        <taxon>Nematoda</taxon>
        <taxon>Chromadorea</taxon>
        <taxon>Rhabditida</taxon>
        <taxon>Spirurina</taxon>
        <taxon>Ascaridomorpha</taxon>
        <taxon>Ascaridoidea</taxon>
        <taxon>Anisakidae</taxon>
        <taxon>Anisakis</taxon>
        <taxon>Anisakis simplex complex</taxon>
    </lineage>
</organism>
<feature type="binding site" evidence="1">
    <location>
        <position position="39"/>
    </location>
    <ligand>
        <name>ATP</name>
        <dbReference type="ChEBI" id="CHEBI:30616"/>
    </ligand>
</feature>
<protein>
    <submittedName>
        <fullName evidence="2">Protein kinase domain-containing protein</fullName>
    </submittedName>
</protein>
<evidence type="ECO:0000313" key="2">
    <source>
        <dbReference type="WBParaSite" id="ASIM_0000457801-mRNA-1"/>
    </source>
</evidence>
<dbReference type="SUPFAM" id="SSF56112">
    <property type="entry name" value="Protein kinase-like (PK-like)"/>
    <property type="match status" value="1"/>
</dbReference>
<dbReference type="Gene3D" id="3.30.200.20">
    <property type="entry name" value="Phosphorylase Kinase, domain 1"/>
    <property type="match status" value="1"/>
</dbReference>
<dbReference type="PROSITE" id="PS00107">
    <property type="entry name" value="PROTEIN_KINASE_ATP"/>
    <property type="match status" value="1"/>
</dbReference>
<sequence length="153" mass="17479">LAVQDVNDLYKKIEKLGEGSYAVVYKSESRIDGTIVALKEIKLHSQEGLPFTAIREGELDNCNESNSVLEALCFPNFQKISLKFIIIVTSIQKLHFFYNQVGNKVALSKRRPFGHKLLLFNVVKLKERRLVWGRERVLERFSPILVATASSRD</sequence>